<evidence type="ECO:0000313" key="3">
    <source>
        <dbReference type="Proteomes" id="UP001652625"/>
    </source>
</evidence>
<dbReference type="Gene3D" id="2.60.260.20">
    <property type="entry name" value="Urease metallochaperone UreE, N-terminal domain"/>
    <property type="match status" value="2"/>
</dbReference>
<dbReference type="InterPro" id="IPR018253">
    <property type="entry name" value="DnaJ_domain_CS"/>
</dbReference>
<dbReference type="Pfam" id="PF00226">
    <property type="entry name" value="DnaJ"/>
    <property type="match status" value="1"/>
</dbReference>
<evidence type="ECO:0000256" key="1">
    <source>
        <dbReference type="ARBA" id="ARBA00022729"/>
    </source>
</evidence>
<gene>
    <name evidence="4" type="primary">LOC100209076</name>
</gene>
<dbReference type="Gene3D" id="1.10.287.110">
    <property type="entry name" value="DnaJ domain"/>
    <property type="match status" value="1"/>
</dbReference>
<dbReference type="SMART" id="SM00271">
    <property type="entry name" value="DnaJ"/>
    <property type="match status" value="1"/>
</dbReference>
<sequence length="360" mass="40593">MASVVKVLICLTLFSTFLVVFSGRDFYKILGVSRNASVRDIKKAYRKLAMKWHPDKNPDDPKAQEKFQDLGAAYEVLSDEEKKKTYDQHGEEGVKKMGGFQGGGFDPFESFFGGFGGFGFGGGNQKSQKEIPKGATVTMDLEVTLEELYTGDFVEILRAKPVAETTSGTRRCNCHMEMRTHQLGPGRFQMMQEEVCDECPNKKFIVKDQVLEIEIEQGMSNGQEYPFIGEGEPHIDGEPGDLIFKIKELKHKIFERRGDDLYTNITINLVDALNGFSMEIKHLDGHIVKVQRDKITWPGAKVKKSGEGMPNYYNNNQKGQLIITFDINFPKGELSPQDKTAIEEILKQGSKQHIYNGLQN</sequence>
<dbReference type="PANTHER" id="PTHR44298">
    <property type="entry name" value="DNAJ HOMOLOG SUBFAMILY B MEMBER 11"/>
    <property type="match status" value="1"/>
</dbReference>
<keyword evidence="1" id="KW-0732">Signal</keyword>
<accession>A0ABM4C311</accession>
<dbReference type="InterPro" id="IPR051736">
    <property type="entry name" value="DnaJ-B11-like"/>
</dbReference>
<dbReference type="InterPro" id="IPR001623">
    <property type="entry name" value="DnaJ_domain"/>
</dbReference>
<dbReference type="InterPro" id="IPR002939">
    <property type="entry name" value="DnaJ_C"/>
</dbReference>
<dbReference type="PROSITE" id="PS00636">
    <property type="entry name" value="DNAJ_1"/>
    <property type="match status" value="1"/>
</dbReference>
<dbReference type="GeneID" id="100209076"/>
<dbReference type="CDD" id="cd06257">
    <property type="entry name" value="DnaJ"/>
    <property type="match status" value="1"/>
</dbReference>
<dbReference type="Proteomes" id="UP001652625">
    <property type="component" value="Chromosome 06"/>
</dbReference>
<dbReference type="PANTHER" id="PTHR44298:SF1">
    <property type="entry name" value="DNAJ HOMOLOG SUBFAMILY B MEMBER 11"/>
    <property type="match status" value="1"/>
</dbReference>
<feature type="domain" description="J" evidence="2">
    <location>
        <begin position="25"/>
        <end position="90"/>
    </location>
</feature>
<keyword evidence="3" id="KW-1185">Reference proteome</keyword>
<evidence type="ECO:0000313" key="4">
    <source>
        <dbReference type="RefSeq" id="XP_065655944.1"/>
    </source>
</evidence>
<proteinExistence type="predicted"/>
<dbReference type="PRINTS" id="PR00625">
    <property type="entry name" value="JDOMAIN"/>
</dbReference>
<protein>
    <submittedName>
        <fullName evidence="4">DnaJ homolog subfamily B member 11 isoform X2</fullName>
    </submittedName>
</protein>
<dbReference type="Pfam" id="PF01556">
    <property type="entry name" value="DnaJ_C"/>
    <property type="match status" value="1"/>
</dbReference>
<dbReference type="PROSITE" id="PS50076">
    <property type="entry name" value="DNAJ_2"/>
    <property type="match status" value="1"/>
</dbReference>
<evidence type="ECO:0000259" key="2">
    <source>
        <dbReference type="PROSITE" id="PS50076"/>
    </source>
</evidence>
<organism evidence="3 4">
    <name type="scientific">Hydra vulgaris</name>
    <name type="common">Hydra</name>
    <name type="synonym">Hydra attenuata</name>
    <dbReference type="NCBI Taxonomy" id="6087"/>
    <lineage>
        <taxon>Eukaryota</taxon>
        <taxon>Metazoa</taxon>
        <taxon>Cnidaria</taxon>
        <taxon>Hydrozoa</taxon>
        <taxon>Hydroidolina</taxon>
        <taxon>Anthoathecata</taxon>
        <taxon>Aplanulata</taxon>
        <taxon>Hydridae</taxon>
        <taxon>Hydra</taxon>
    </lineage>
</organism>
<name>A0ABM4C311_HYDVU</name>
<dbReference type="InterPro" id="IPR036869">
    <property type="entry name" value="J_dom_sf"/>
</dbReference>
<dbReference type="SUPFAM" id="SSF46565">
    <property type="entry name" value="Chaperone J-domain"/>
    <property type="match status" value="1"/>
</dbReference>
<dbReference type="CDD" id="cd10747">
    <property type="entry name" value="DnaJ_C"/>
    <property type="match status" value="1"/>
</dbReference>
<dbReference type="SUPFAM" id="SSF49493">
    <property type="entry name" value="HSP40/DnaJ peptide-binding domain"/>
    <property type="match status" value="2"/>
</dbReference>
<dbReference type="InterPro" id="IPR008971">
    <property type="entry name" value="HSP40/DnaJ_pept-bd"/>
</dbReference>
<dbReference type="RefSeq" id="XP_065655944.1">
    <property type="nucleotide sequence ID" value="XM_065799872.1"/>
</dbReference>
<reference evidence="4" key="1">
    <citation type="submission" date="2025-08" db="UniProtKB">
        <authorList>
            <consortium name="RefSeq"/>
        </authorList>
    </citation>
    <scope>IDENTIFICATION</scope>
</reference>